<dbReference type="EMBL" id="CP076642">
    <property type="protein sequence ID" value="QXO15961.1"/>
    <property type="molecule type" value="Genomic_DNA"/>
</dbReference>
<gene>
    <name evidence="1" type="ORF">KNV97_06115</name>
</gene>
<dbReference type="Proteomes" id="UP000694232">
    <property type="component" value="Chromosome 2"/>
</dbReference>
<name>A0A975YM05_9VIBR</name>
<sequence length="128" mass="13913">MLNQNIEGAQAIDEELKSQGIPITSYFGGPAGLKPPGLTASIGRGFSDEQIKKLVRALSQTSITHIDYAADEEKPDEYTNIILIGSWVPSYETHSVPIGDALNMVNEWAFAADKFYSEIIIAHESGNS</sequence>
<reference evidence="1" key="1">
    <citation type="submission" date="2021-06" db="EMBL/GenBank/DDBJ databases">
        <title>Vibrio nov. sp., novel gut bacterium isolated from Yellow Sea oyster.</title>
        <authorList>
            <person name="Muhammad N."/>
            <person name="Nguyen T.H."/>
            <person name="Lee Y.-J."/>
            <person name="Ko J."/>
            <person name="Kim S.-G."/>
        </authorList>
    </citation>
    <scope>NUCLEOTIDE SEQUENCE</scope>
    <source>
        <strain evidence="1">OG9-811</strain>
    </source>
</reference>
<evidence type="ECO:0000313" key="2">
    <source>
        <dbReference type="Proteomes" id="UP000694232"/>
    </source>
</evidence>
<organism evidence="1 2">
    <name type="scientific">Vibrio ostreae</name>
    <dbReference type="NCBI Taxonomy" id="2841925"/>
    <lineage>
        <taxon>Bacteria</taxon>
        <taxon>Pseudomonadati</taxon>
        <taxon>Pseudomonadota</taxon>
        <taxon>Gammaproteobacteria</taxon>
        <taxon>Vibrionales</taxon>
        <taxon>Vibrionaceae</taxon>
        <taxon>Vibrio</taxon>
    </lineage>
</organism>
<dbReference type="RefSeq" id="WP_218561797.1">
    <property type="nucleotide sequence ID" value="NZ_CP076642.1"/>
</dbReference>
<evidence type="ECO:0000313" key="1">
    <source>
        <dbReference type="EMBL" id="QXO15961.1"/>
    </source>
</evidence>
<keyword evidence="2" id="KW-1185">Reference proteome</keyword>
<accession>A0A975YM05</accession>
<protein>
    <submittedName>
        <fullName evidence="1">Uncharacterized protein</fullName>
    </submittedName>
</protein>
<proteinExistence type="predicted"/>
<dbReference type="AlphaFoldDB" id="A0A975YM05"/>
<dbReference type="KEGG" id="vos:KNV97_06115"/>